<organism evidence="2 3">
    <name type="scientific">Novipirellula herctigrandis</name>
    <dbReference type="NCBI Taxonomy" id="2527986"/>
    <lineage>
        <taxon>Bacteria</taxon>
        <taxon>Pseudomonadati</taxon>
        <taxon>Planctomycetota</taxon>
        <taxon>Planctomycetia</taxon>
        <taxon>Pirellulales</taxon>
        <taxon>Pirellulaceae</taxon>
        <taxon>Novipirellula</taxon>
    </lineage>
</organism>
<feature type="transmembrane region" description="Helical" evidence="1">
    <location>
        <begin position="68"/>
        <end position="92"/>
    </location>
</feature>
<accession>A0A5C5YXR0</accession>
<keyword evidence="1" id="KW-1133">Transmembrane helix</keyword>
<name>A0A5C5YXR0_9BACT</name>
<gene>
    <name evidence="2" type="ORF">CA13_08820</name>
</gene>
<dbReference type="Proteomes" id="UP000315010">
    <property type="component" value="Unassembled WGS sequence"/>
</dbReference>
<keyword evidence="1" id="KW-0472">Membrane</keyword>
<dbReference type="AlphaFoldDB" id="A0A5C5YXR0"/>
<keyword evidence="3" id="KW-1185">Reference proteome</keyword>
<protein>
    <submittedName>
        <fullName evidence="2">Uncharacterized protein</fullName>
    </submittedName>
</protein>
<evidence type="ECO:0000313" key="2">
    <source>
        <dbReference type="EMBL" id="TWT79481.1"/>
    </source>
</evidence>
<proteinExistence type="predicted"/>
<evidence type="ECO:0000256" key="1">
    <source>
        <dbReference type="SAM" id="Phobius"/>
    </source>
</evidence>
<keyword evidence="1" id="KW-0812">Transmembrane</keyword>
<reference evidence="2 3" key="1">
    <citation type="submission" date="2019-02" db="EMBL/GenBank/DDBJ databases">
        <title>Deep-cultivation of Planctomycetes and their phenomic and genomic characterization uncovers novel biology.</title>
        <authorList>
            <person name="Wiegand S."/>
            <person name="Jogler M."/>
            <person name="Boedeker C."/>
            <person name="Pinto D."/>
            <person name="Vollmers J."/>
            <person name="Rivas-Marin E."/>
            <person name="Kohn T."/>
            <person name="Peeters S.H."/>
            <person name="Heuer A."/>
            <person name="Rast P."/>
            <person name="Oberbeckmann S."/>
            <person name="Bunk B."/>
            <person name="Jeske O."/>
            <person name="Meyerdierks A."/>
            <person name="Storesund J.E."/>
            <person name="Kallscheuer N."/>
            <person name="Luecker S."/>
            <person name="Lage O.M."/>
            <person name="Pohl T."/>
            <person name="Merkel B.J."/>
            <person name="Hornburger P."/>
            <person name="Mueller R.-W."/>
            <person name="Bruemmer F."/>
            <person name="Labrenz M."/>
            <person name="Spormann A.M."/>
            <person name="Op Den Camp H."/>
            <person name="Overmann J."/>
            <person name="Amann R."/>
            <person name="Jetten M.S.M."/>
            <person name="Mascher T."/>
            <person name="Medema M.H."/>
            <person name="Devos D.P."/>
            <person name="Kaster A.-K."/>
            <person name="Ovreas L."/>
            <person name="Rohde M."/>
            <person name="Galperin M.Y."/>
            <person name="Jogler C."/>
        </authorList>
    </citation>
    <scope>NUCLEOTIDE SEQUENCE [LARGE SCALE GENOMIC DNA]</scope>
    <source>
        <strain evidence="2 3">CA13</strain>
    </source>
</reference>
<dbReference type="RefSeq" id="WP_146394692.1">
    <property type="nucleotide sequence ID" value="NZ_SJPJ01000001.1"/>
</dbReference>
<feature type="transmembrane region" description="Helical" evidence="1">
    <location>
        <begin position="42"/>
        <end position="62"/>
    </location>
</feature>
<comment type="caution">
    <text evidence="2">The sequence shown here is derived from an EMBL/GenBank/DDBJ whole genome shotgun (WGS) entry which is preliminary data.</text>
</comment>
<dbReference type="EMBL" id="SJPJ01000001">
    <property type="protein sequence ID" value="TWT79481.1"/>
    <property type="molecule type" value="Genomic_DNA"/>
</dbReference>
<sequence>MKCGTVSVSSVKWSDTGEVVSDFRAGLRDAIRESSPEWVQKLPVTLAIAFLILFGFGGALAVAGGRDFLLPIMVGAIFGVVGLAIGFGLGFISRGAKRVKVMSDQMGIDARHLTRIERIEPEQ</sequence>
<evidence type="ECO:0000313" key="3">
    <source>
        <dbReference type="Proteomes" id="UP000315010"/>
    </source>
</evidence>